<evidence type="ECO:0000256" key="2">
    <source>
        <dbReference type="ARBA" id="ARBA00004613"/>
    </source>
</evidence>
<dbReference type="RefSeq" id="XP_066675390.1">
    <property type="nucleotide sequence ID" value="XM_066805617.1"/>
</dbReference>
<keyword evidence="4" id="KW-0479">Metal-binding</keyword>
<dbReference type="EMBL" id="JAQQWN010000002">
    <property type="protein sequence ID" value="KAK8094617.1"/>
    <property type="molecule type" value="Genomic_DNA"/>
</dbReference>
<keyword evidence="18" id="KW-1185">Reference proteome</keyword>
<reference evidence="17 18" key="1">
    <citation type="submission" date="2023-01" db="EMBL/GenBank/DDBJ databases">
        <title>Analysis of 21 Apiospora genomes using comparative genomics revels a genus with tremendous synthesis potential of carbohydrate active enzymes and secondary metabolites.</title>
        <authorList>
            <person name="Sorensen T."/>
        </authorList>
    </citation>
    <scope>NUCLEOTIDE SEQUENCE [LARGE SCALE GENOMIC DNA]</scope>
    <source>
        <strain evidence="17 18">CBS 114990</strain>
    </source>
</reference>
<keyword evidence="10" id="KW-1015">Disulfide bond</keyword>
<dbReference type="InterPro" id="IPR049892">
    <property type="entry name" value="AA9"/>
</dbReference>
<comment type="similarity">
    <text evidence="13">Belongs to the polysaccharide monooxygenase AA9 family.</text>
</comment>
<dbReference type="InterPro" id="IPR005103">
    <property type="entry name" value="AA9_LPMO"/>
</dbReference>
<evidence type="ECO:0000256" key="1">
    <source>
        <dbReference type="ARBA" id="ARBA00001973"/>
    </source>
</evidence>
<comment type="catalytic activity">
    <reaction evidence="14">
        <text>[(1-&gt;4)-beta-D-glucosyl]n+m + reduced acceptor + O2 = 4-dehydro-beta-D-glucosyl-[(1-&gt;4)-beta-D-glucosyl]n-1 + [(1-&gt;4)-beta-D-glucosyl]m + acceptor + H2O.</text>
        <dbReference type="EC" id="1.14.99.56"/>
    </reaction>
</comment>
<keyword evidence="17" id="KW-0378">Hydrolase</keyword>
<gene>
    <name evidence="17" type="ORF">PG997_001302</name>
</gene>
<evidence type="ECO:0000256" key="12">
    <source>
        <dbReference type="ARBA" id="ARBA00023326"/>
    </source>
</evidence>
<keyword evidence="9" id="KW-0503">Monooxygenase</keyword>
<evidence type="ECO:0000256" key="6">
    <source>
        <dbReference type="ARBA" id="ARBA00023001"/>
    </source>
</evidence>
<evidence type="ECO:0000256" key="10">
    <source>
        <dbReference type="ARBA" id="ARBA00023157"/>
    </source>
</evidence>
<dbReference type="Proteomes" id="UP001433268">
    <property type="component" value="Unassembled WGS sequence"/>
</dbReference>
<dbReference type="GO" id="GO:0016787">
    <property type="term" value="F:hydrolase activity"/>
    <property type="evidence" value="ECO:0007669"/>
    <property type="project" value="UniProtKB-KW"/>
</dbReference>
<keyword evidence="7" id="KW-0560">Oxidoreductase</keyword>
<keyword evidence="5" id="KW-0732">Signal</keyword>
<evidence type="ECO:0000256" key="5">
    <source>
        <dbReference type="ARBA" id="ARBA00022729"/>
    </source>
</evidence>
<evidence type="ECO:0000256" key="8">
    <source>
        <dbReference type="ARBA" id="ARBA00023008"/>
    </source>
</evidence>
<dbReference type="Pfam" id="PF03443">
    <property type="entry name" value="AA9"/>
    <property type="match status" value="1"/>
</dbReference>
<sequence length="300" mass="30348">MKLGFYMLGAFSSQATAHAIFQQLWVDGKDQISFSSPTSLPPSNRLLLLSSITAAAYASDISKLTANCSNNPVTSVGSADMRCNAGGSRGVSGKCAAAPGSTVTVEMHQQPGDRNCRNEAIGGAHYGPVNVYLSKVDDASRADGSAAWYKIFADAWAPAAGGGGGGGYSAGDNDQWGVKDLNACCGRMDVTIPPDTPAGDYLLRAEVIALHTAGQGGGAQFYISCYQLTIAGGGGSSSGGGSVPAGVKFPGAIKANDPGVMINIHAKVNSYVNPGPAVVAGGETRTPGKGCTGCEKTCKA</sequence>
<accession>A0ABR1XD49</accession>
<protein>
    <recommendedName>
        <fullName evidence="15">lytic cellulose monooxygenase (C4-dehydrogenating)</fullName>
        <ecNumber evidence="15">1.14.99.56</ecNumber>
    </recommendedName>
</protein>
<dbReference type="PANTHER" id="PTHR33353">
    <property type="entry name" value="PUTATIVE (AFU_ORTHOLOGUE AFUA_1G12560)-RELATED"/>
    <property type="match status" value="1"/>
</dbReference>
<dbReference type="CDD" id="cd21175">
    <property type="entry name" value="LPMO_AA9"/>
    <property type="match status" value="1"/>
</dbReference>
<dbReference type="EC" id="1.14.99.56" evidence="15"/>
<keyword evidence="12" id="KW-0624">Polysaccharide degradation</keyword>
<evidence type="ECO:0000256" key="7">
    <source>
        <dbReference type="ARBA" id="ARBA00023002"/>
    </source>
</evidence>
<keyword evidence="3" id="KW-0964">Secreted</keyword>
<comment type="caution">
    <text evidence="17">The sequence shown here is derived from an EMBL/GenBank/DDBJ whole genome shotgun (WGS) entry which is preliminary data.</text>
</comment>
<evidence type="ECO:0000259" key="16">
    <source>
        <dbReference type="Pfam" id="PF03443"/>
    </source>
</evidence>
<dbReference type="GeneID" id="92038677"/>
<evidence type="ECO:0000313" key="18">
    <source>
        <dbReference type="Proteomes" id="UP001433268"/>
    </source>
</evidence>
<name>A0ABR1XD49_9PEZI</name>
<keyword evidence="11" id="KW-0119">Carbohydrate metabolism</keyword>
<evidence type="ECO:0000256" key="11">
    <source>
        <dbReference type="ARBA" id="ARBA00023277"/>
    </source>
</evidence>
<evidence type="ECO:0000256" key="13">
    <source>
        <dbReference type="ARBA" id="ARBA00044502"/>
    </source>
</evidence>
<evidence type="ECO:0000256" key="4">
    <source>
        <dbReference type="ARBA" id="ARBA00022723"/>
    </source>
</evidence>
<evidence type="ECO:0000256" key="9">
    <source>
        <dbReference type="ARBA" id="ARBA00023033"/>
    </source>
</evidence>
<comment type="cofactor">
    <cofactor evidence="1">
        <name>Cu(2+)</name>
        <dbReference type="ChEBI" id="CHEBI:29036"/>
    </cofactor>
</comment>
<dbReference type="Gene3D" id="2.70.50.70">
    <property type="match status" value="1"/>
</dbReference>
<evidence type="ECO:0000313" key="17">
    <source>
        <dbReference type="EMBL" id="KAK8094617.1"/>
    </source>
</evidence>
<evidence type="ECO:0000256" key="15">
    <source>
        <dbReference type="ARBA" id="ARBA00047174"/>
    </source>
</evidence>
<dbReference type="PANTHER" id="PTHR33353:SF9">
    <property type="entry name" value="ENDOGLUCANASE II"/>
    <property type="match status" value="1"/>
</dbReference>
<evidence type="ECO:0000256" key="3">
    <source>
        <dbReference type="ARBA" id="ARBA00022525"/>
    </source>
</evidence>
<feature type="domain" description="Auxiliary Activity family 9 catalytic" evidence="16">
    <location>
        <begin position="18"/>
        <end position="268"/>
    </location>
</feature>
<comment type="subcellular location">
    <subcellularLocation>
        <location evidence="2">Secreted</location>
    </subcellularLocation>
</comment>
<organism evidence="17 18">
    <name type="scientific">Apiospora hydei</name>
    <dbReference type="NCBI Taxonomy" id="1337664"/>
    <lineage>
        <taxon>Eukaryota</taxon>
        <taxon>Fungi</taxon>
        <taxon>Dikarya</taxon>
        <taxon>Ascomycota</taxon>
        <taxon>Pezizomycotina</taxon>
        <taxon>Sordariomycetes</taxon>
        <taxon>Xylariomycetidae</taxon>
        <taxon>Amphisphaeriales</taxon>
        <taxon>Apiosporaceae</taxon>
        <taxon>Apiospora</taxon>
    </lineage>
</organism>
<keyword evidence="8" id="KW-0186">Copper</keyword>
<proteinExistence type="inferred from homology"/>
<keyword evidence="6" id="KW-0136">Cellulose degradation</keyword>
<evidence type="ECO:0000256" key="14">
    <source>
        <dbReference type="ARBA" id="ARBA00045077"/>
    </source>
</evidence>